<protein>
    <submittedName>
        <fullName evidence="4">Methyl-accepting chemotaxis protein</fullName>
    </submittedName>
</protein>
<sequence length="576" mass="65130">MLFRRFFPKKGELLEQGTNYSFEGRFVDTLSFNHFTKDDFMKLQQIHQLLSPYQEEIVELFYEALKGISPKAAQTVTKKNIADYLRTFFTMERQREYVDESLRFFHRLRKESVNIGKLIVAFNQFNFFVLTTLLARVALSPKRCISLMAVLQRAINIEQQLLVEVYTEAMLEQIADGTAALMEQNTEIMFVKDLLRSLDEQNGNIQMVTAATEEINSSVFEVANAATVIAEKTTMAVEQAEQGQKMIAEAFHEIIETDQTFANMVRQFEHLQHHLTAIEKVMQLVNGIADQTNLLALNASIEAARAGEYGKGFSIVAEEIRKLADHTVQSLDEIRKNIGELRGISDNVSSAIHSTSTVIRQAVNQAEEALPILQTITQAMGDIQDSTNTNAAVAQEQAAAVDEISNRMAEIASLTEHVKQLGERTGKTIHELSQAIDRFRLQTVEGNGVKLSSKALLSLAKADHLLWKWRIYNMLIGIEHVRPDAVASHRHCRLGKWYFDEETQKWLKGIAAFDRLDMPHQAVHAAAKKAAEAYERGDIRQAESHLRELETASAEVVGYINGLIEKIERDRTFMNA</sequence>
<dbReference type="Pfam" id="PF00015">
    <property type="entry name" value="MCPsignal"/>
    <property type="match status" value="1"/>
</dbReference>
<dbReference type="InterPro" id="IPR009050">
    <property type="entry name" value="Globin-like_sf"/>
</dbReference>
<dbReference type="SUPFAM" id="SSF58104">
    <property type="entry name" value="Methyl-accepting chemotaxis protein (MCP) signaling domain"/>
    <property type="match status" value="1"/>
</dbReference>
<dbReference type="InterPro" id="IPR025991">
    <property type="entry name" value="Chemoreceptor_zinc-bind_dom"/>
</dbReference>
<evidence type="ECO:0000313" key="5">
    <source>
        <dbReference type="Proteomes" id="UP000559598"/>
    </source>
</evidence>
<dbReference type="SUPFAM" id="SSF46458">
    <property type="entry name" value="Globin-like"/>
    <property type="match status" value="1"/>
</dbReference>
<dbReference type="SMART" id="SM00283">
    <property type="entry name" value="MA"/>
    <property type="match status" value="1"/>
</dbReference>
<reference evidence="4 5" key="1">
    <citation type="submission" date="2020-08" db="EMBL/GenBank/DDBJ databases">
        <title>Genomic Encyclopedia of Type Strains, Phase IV (KMG-IV): sequencing the most valuable type-strain genomes for metagenomic binning, comparative biology and taxonomic classification.</title>
        <authorList>
            <person name="Goeker M."/>
        </authorList>
    </citation>
    <scope>NUCLEOTIDE SEQUENCE [LARGE SCALE GENOMIC DNA]</scope>
    <source>
        <strain evidence="4 5">DSM 17075</strain>
    </source>
</reference>
<evidence type="ECO:0000259" key="3">
    <source>
        <dbReference type="PROSITE" id="PS50111"/>
    </source>
</evidence>
<gene>
    <name evidence="4" type="ORF">GGR02_001195</name>
</gene>
<evidence type="ECO:0000256" key="1">
    <source>
        <dbReference type="ARBA" id="ARBA00023224"/>
    </source>
</evidence>
<dbReference type="Gene3D" id="1.20.120.30">
    <property type="entry name" value="Aspartate receptor, ligand-binding domain"/>
    <property type="match status" value="1"/>
</dbReference>
<dbReference type="Gene3D" id="1.10.287.950">
    <property type="entry name" value="Methyl-accepting chemotaxis protein"/>
    <property type="match status" value="1"/>
</dbReference>
<dbReference type="RefSeq" id="WP_183183786.1">
    <property type="nucleotide sequence ID" value="NZ_BMNP01000004.1"/>
</dbReference>
<dbReference type="GO" id="GO:0016020">
    <property type="term" value="C:membrane"/>
    <property type="evidence" value="ECO:0007669"/>
    <property type="project" value="InterPro"/>
</dbReference>
<proteinExistence type="predicted"/>
<dbReference type="InterPro" id="IPR044398">
    <property type="entry name" value="Globin-sensor_dom"/>
</dbReference>
<dbReference type="PANTHER" id="PTHR32089">
    <property type="entry name" value="METHYL-ACCEPTING CHEMOTAXIS PROTEIN MCPB"/>
    <property type="match status" value="1"/>
</dbReference>
<dbReference type="AlphaFoldDB" id="A0A840DP37"/>
<evidence type="ECO:0000313" key="4">
    <source>
        <dbReference type="EMBL" id="MBB4073433.1"/>
    </source>
</evidence>
<dbReference type="GO" id="GO:0019825">
    <property type="term" value="F:oxygen binding"/>
    <property type="evidence" value="ECO:0007669"/>
    <property type="project" value="InterPro"/>
</dbReference>
<dbReference type="InterPro" id="IPR004089">
    <property type="entry name" value="MCPsignal_dom"/>
</dbReference>
<dbReference type="Gene3D" id="1.10.490.10">
    <property type="entry name" value="Globins"/>
    <property type="match status" value="1"/>
</dbReference>
<dbReference type="Pfam" id="PF13682">
    <property type="entry name" value="CZB"/>
    <property type="match status" value="1"/>
</dbReference>
<dbReference type="Proteomes" id="UP000559598">
    <property type="component" value="Unassembled WGS sequence"/>
</dbReference>
<keyword evidence="5" id="KW-1185">Reference proteome</keyword>
<evidence type="ECO:0000256" key="2">
    <source>
        <dbReference type="PROSITE-ProRule" id="PRU00284"/>
    </source>
</evidence>
<dbReference type="InterPro" id="IPR012292">
    <property type="entry name" value="Globin/Proto"/>
</dbReference>
<dbReference type="Pfam" id="PF11563">
    <property type="entry name" value="Protoglobin"/>
    <property type="match status" value="1"/>
</dbReference>
<feature type="domain" description="Methyl-accepting transducer" evidence="3">
    <location>
        <begin position="191"/>
        <end position="412"/>
    </location>
</feature>
<accession>A0A840DP37</accession>
<organism evidence="4 5">
    <name type="scientific">Anoxybacteroides voinovskiense</name>
    <dbReference type="NCBI Taxonomy" id="230470"/>
    <lineage>
        <taxon>Bacteria</taxon>
        <taxon>Bacillati</taxon>
        <taxon>Bacillota</taxon>
        <taxon>Bacilli</taxon>
        <taxon>Bacillales</taxon>
        <taxon>Anoxybacillaceae</taxon>
        <taxon>Anoxybacteroides</taxon>
    </lineage>
</organism>
<dbReference type="EMBL" id="JACIDE010000006">
    <property type="protein sequence ID" value="MBB4073433.1"/>
    <property type="molecule type" value="Genomic_DNA"/>
</dbReference>
<dbReference type="PROSITE" id="PS50111">
    <property type="entry name" value="CHEMOTAXIS_TRANSDUC_2"/>
    <property type="match status" value="1"/>
</dbReference>
<dbReference type="GO" id="GO:0020037">
    <property type="term" value="F:heme binding"/>
    <property type="evidence" value="ECO:0007669"/>
    <property type="project" value="InterPro"/>
</dbReference>
<dbReference type="PANTHER" id="PTHR32089:SF112">
    <property type="entry name" value="LYSOZYME-LIKE PROTEIN-RELATED"/>
    <property type="match status" value="1"/>
</dbReference>
<name>A0A840DP37_9BACL</name>
<dbReference type="GO" id="GO:0007165">
    <property type="term" value="P:signal transduction"/>
    <property type="evidence" value="ECO:0007669"/>
    <property type="project" value="UniProtKB-KW"/>
</dbReference>
<keyword evidence="1 2" id="KW-0807">Transducer</keyword>
<comment type="caution">
    <text evidence="4">The sequence shown here is derived from an EMBL/GenBank/DDBJ whole genome shotgun (WGS) entry which is preliminary data.</text>
</comment>